<evidence type="ECO:0000313" key="1">
    <source>
        <dbReference type="EMBL" id="KAG1898064.1"/>
    </source>
</evidence>
<dbReference type="EMBL" id="JABBWK010000042">
    <property type="protein sequence ID" value="KAG1898064.1"/>
    <property type="molecule type" value="Genomic_DNA"/>
</dbReference>
<organism evidence="1 2">
    <name type="scientific">Suillus fuscotomentosus</name>
    <dbReference type="NCBI Taxonomy" id="1912939"/>
    <lineage>
        <taxon>Eukaryota</taxon>
        <taxon>Fungi</taxon>
        <taxon>Dikarya</taxon>
        <taxon>Basidiomycota</taxon>
        <taxon>Agaricomycotina</taxon>
        <taxon>Agaricomycetes</taxon>
        <taxon>Agaricomycetidae</taxon>
        <taxon>Boletales</taxon>
        <taxon>Suillineae</taxon>
        <taxon>Suillaceae</taxon>
        <taxon>Suillus</taxon>
    </lineage>
</organism>
<dbReference type="AlphaFoldDB" id="A0AAD4HJS7"/>
<dbReference type="GeneID" id="64658730"/>
<reference evidence="1" key="1">
    <citation type="journal article" date="2020" name="New Phytol.">
        <title>Comparative genomics reveals dynamic genome evolution in host specialist ectomycorrhizal fungi.</title>
        <authorList>
            <person name="Lofgren L.A."/>
            <person name="Nguyen N.H."/>
            <person name="Vilgalys R."/>
            <person name="Ruytinx J."/>
            <person name="Liao H.L."/>
            <person name="Branco S."/>
            <person name="Kuo A."/>
            <person name="LaButti K."/>
            <person name="Lipzen A."/>
            <person name="Andreopoulos W."/>
            <person name="Pangilinan J."/>
            <person name="Riley R."/>
            <person name="Hundley H."/>
            <person name="Na H."/>
            <person name="Barry K."/>
            <person name="Grigoriev I.V."/>
            <person name="Stajich J.E."/>
            <person name="Kennedy P.G."/>
        </authorList>
    </citation>
    <scope>NUCLEOTIDE SEQUENCE</scope>
    <source>
        <strain evidence="1">FC203</strain>
    </source>
</reference>
<evidence type="ECO:0000313" key="2">
    <source>
        <dbReference type="Proteomes" id="UP001195769"/>
    </source>
</evidence>
<accession>A0AAD4HJS7</accession>
<dbReference type="RefSeq" id="XP_041223640.1">
    <property type="nucleotide sequence ID" value="XM_041364432.1"/>
</dbReference>
<comment type="caution">
    <text evidence="1">The sequence shown here is derived from an EMBL/GenBank/DDBJ whole genome shotgun (WGS) entry which is preliminary data.</text>
</comment>
<sequence>MIAIISDLAPKHTTQAAQKTPTNWEDLCERASLQLAYTIKEEDIPSALYVNSDQTQVVYAQGSNLTWAKTGAKQVSTVGNDEKRAFMVMVSIANDGTMLPLQAIYQGYSKVSCPSPSAPNYENCMNAGFRFEYSNMKMYWSTHGTMHSLVDEIIAPYFEQRKKELGLPQMQKSVWQIDVWLVHRSEEFQTWMKNNHPTIVLNFMPGRKRKTPCTHTDFGATMMKESK</sequence>
<dbReference type="Proteomes" id="UP001195769">
    <property type="component" value="Unassembled WGS sequence"/>
</dbReference>
<gene>
    <name evidence="1" type="ORF">F5891DRAFT_1129726</name>
</gene>
<evidence type="ECO:0008006" key="3">
    <source>
        <dbReference type="Google" id="ProtNLM"/>
    </source>
</evidence>
<proteinExistence type="predicted"/>
<protein>
    <recommendedName>
        <fullName evidence="3">DDE-1 domain-containing protein</fullName>
    </recommendedName>
</protein>
<name>A0AAD4HJS7_9AGAM</name>
<keyword evidence="2" id="KW-1185">Reference proteome</keyword>